<protein>
    <submittedName>
        <fullName evidence="1">Uncharacterized protein</fullName>
    </submittedName>
</protein>
<dbReference type="RefSeq" id="WP_147079900.1">
    <property type="nucleotide sequence ID" value="NZ_BJZT01000032.1"/>
</dbReference>
<organism evidence="1 2">
    <name type="scientific">Methylobacterium haplocladii</name>
    <dbReference type="NCBI Taxonomy" id="1176176"/>
    <lineage>
        <taxon>Bacteria</taxon>
        <taxon>Pseudomonadati</taxon>
        <taxon>Pseudomonadota</taxon>
        <taxon>Alphaproteobacteria</taxon>
        <taxon>Hyphomicrobiales</taxon>
        <taxon>Methylobacteriaceae</taxon>
        <taxon>Methylobacterium</taxon>
    </lineage>
</organism>
<reference evidence="1 2" key="1">
    <citation type="submission" date="2019-07" db="EMBL/GenBank/DDBJ databases">
        <title>Whole genome shotgun sequence of Methylobacterium haplocladii NBRC 107714.</title>
        <authorList>
            <person name="Hosoyama A."/>
            <person name="Uohara A."/>
            <person name="Ohji S."/>
            <person name="Ichikawa N."/>
        </authorList>
    </citation>
    <scope>NUCLEOTIDE SEQUENCE [LARGE SCALE GENOMIC DNA]</scope>
    <source>
        <strain evidence="1 2">NBRC 107714</strain>
    </source>
</reference>
<accession>A0A512IS49</accession>
<dbReference type="EMBL" id="BJZT01000032">
    <property type="protein sequence ID" value="GEP00532.1"/>
    <property type="molecule type" value="Genomic_DNA"/>
</dbReference>
<evidence type="ECO:0000313" key="1">
    <source>
        <dbReference type="EMBL" id="GEP00532.1"/>
    </source>
</evidence>
<evidence type="ECO:0000313" key="2">
    <source>
        <dbReference type="Proteomes" id="UP000321258"/>
    </source>
</evidence>
<dbReference type="AlphaFoldDB" id="A0A512IS49"/>
<gene>
    <name evidence="1" type="ORF">MHA02_29190</name>
</gene>
<keyword evidence="2" id="KW-1185">Reference proteome</keyword>
<name>A0A512IS49_9HYPH</name>
<proteinExistence type="predicted"/>
<sequence length="107" mass="11370">MPSPDRSAAARTGTLEQTHLRALNKAVDALPAKGAILLVHSHAELPAMRRLVQVRRGVDVAEATRIVAAPTEADEAPFSGVTPRIVRGPFLAAQRAYAAALGQVWRA</sequence>
<comment type="caution">
    <text evidence="1">The sequence shown here is derived from an EMBL/GenBank/DDBJ whole genome shotgun (WGS) entry which is preliminary data.</text>
</comment>
<dbReference type="Proteomes" id="UP000321258">
    <property type="component" value="Unassembled WGS sequence"/>
</dbReference>